<dbReference type="Pfam" id="PF02880">
    <property type="entry name" value="PGM_PMM_III"/>
    <property type="match status" value="1"/>
</dbReference>
<dbReference type="Pfam" id="PF02879">
    <property type="entry name" value="PGM_PMM_II"/>
    <property type="match status" value="1"/>
</dbReference>
<evidence type="ECO:0000256" key="8">
    <source>
        <dbReference type="ARBA" id="ARBA00022723"/>
    </source>
</evidence>
<reference evidence="18 19" key="1">
    <citation type="journal article" date="2018" name="Nat. Biotechnol.">
        <title>A standardized bacterial taxonomy based on genome phylogeny substantially revises the tree of life.</title>
        <authorList>
            <person name="Parks D.H."/>
            <person name="Chuvochina M."/>
            <person name="Waite D.W."/>
            <person name="Rinke C."/>
            <person name="Skarshewski A."/>
            <person name="Chaumeil P.A."/>
            <person name="Hugenholtz P."/>
        </authorList>
    </citation>
    <scope>NUCLEOTIDE SEQUENCE [LARGE SCALE GENOMIC DNA]</scope>
    <source>
        <strain evidence="18">UBA11728</strain>
    </source>
</reference>
<evidence type="ECO:0000313" key="18">
    <source>
        <dbReference type="EMBL" id="HCL01008.1"/>
    </source>
</evidence>
<dbReference type="CDD" id="cd05800">
    <property type="entry name" value="PGM_like2"/>
    <property type="match status" value="1"/>
</dbReference>
<evidence type="ECO:0000256" key="5">
    <source>
        <dbReference type="ARBA" id="ARBA00010231"/>
    </source>
</evidence>
<evidence type="ECO:0000259" key="14">
    <source>
        <dbReference type="Pfam" id="PF00408"/>
    </source>
</evidence>
<feature type="domain" description="Alpha-D-phosphohexomutase C-terminal" evidence="14">
    <location>
        <begin position="439"/>
        <end position="480"/>
    </location>
</feature>
<proteinExistence type="inferred from homology"/>
<evidence type="ECO:0000313" key="19">
    <source>
        <dbReference type="Proteomes" id="UP000262969"/>
    </source>
</evidence>
<comment type="pathway">
    <text evidence="4">Lipid metabolism.</text>
</comment>
<accession>A0A3D2X3V9</accession>
<dbReference type="InterPro" id="IPR036900">
    <property type="entry name" value="A-D-PHexomutase_C_sf"/>
</dbReference>
<dbReference type="PRINTS" id="PR00509">
    <property type="entry name" value="PGMPMM"/>
</dbReference>
<protein>
    <recommendedName>
        <fullName evidence="11">Phosphoglucomutase</fullName>
        <ecNumber evidence="6">5.4.2.2</ecNumber>
    </recommendedName>
    <alternativeName>
        <fullName evidence="13">Alpha-phosphoglucomutase</fullName>
    </alternativeName>
    <alternativeName>
        <fullName evidence="12">Glucose phosphomutase</fullName>
    </alternativeName>
</protein>
<organism evidence="18 19">
    <name type="scientific">Lachnoclostridium phytofermentans</name>
    <dbReference type="NCBI Taxonomy" id="66219"/>
    <lineage>
        <taxon>Bacteria</taxon>
        <taxon>Bacillati</taxon>
        <taxon>Bacillota</taxon>
        <taxon>Clostridia</taxon>
        <taxon>Lachnospirales</taxon>
        <taxon>Lachnospiraceae</taxon>
    </lineage>
</organism>
<dbReference type="Proteomes" id="UP000262969">
    <property type="component" value="Unassembled WGS sequence"/>
</dbReference>
<dbReference type="GO" id="GO:0005975">
    <property type="term" value="P:carbohydrate metabolic process"/>
    <property type="evidence" value="ECO:0007669"/>
    <property type="project" value="InterPro"/>
</dbReference>
<feature type="domain" description="Alpha-D-phosphohexomutase alpha/beta/alpha" evidence="15">
    <location>
        <begin position="2"/>
        <end position="151"/>
    </location>
</feature>
<evidence type="ECO:0000259" key="17">
    <source>
        <dbReference type="Pfam" id="PF02880"/>
    </source>
</evidence>
<dbReference type="Pfam" id="PF00408">
    <property type="entry name" value="PGM_PMM_IV"/>
    <property type="match status" value="1"/>
</dbReference>
<dbReference type="AlphaFoldDB" id="A0A3D2X3V9"/>
<dbReference type="PANTHER" id="PTHR45745:SF1">
    <property type="entry name" value="PHOSPHOGLUCOMUTASE 2B-RELATED"/>
    <property type="match status" value="1"/>
</dbReference>
<dbReference type="EC" id="5.4.2.2" evidence="6"/>
<evidence type="ECO:0000256" key="9">
    <source>
        <dbReference type="ARBA" id="ARBA00022842"/>
    </source>
</evidence>
<dbReference type="Gene3D" id="3.30.310.50">
    <property type="entry name" value="Alpha-D-phosphohexomutase, C-terminal domain"/>
    <property type="match status" value="1"/>
</dbReference>
<feature type="domain" description="Alpha-D-phosphohexomutase alpha/beta/alpha" evidence="17">
    <location>
        <begin position="282"/>
        <end position="393"/>
    </location>
</feature>
<keyword evidence="10" id="KW-0413">Isomerase</keyword>
<dbReference type="SUPFAM" id="SSF55957">
    <property type="entry name" value="Phosphoglucomutase, C-terminal domain"/>
    <property type="match status" value="1"/>
</dbReference>
<evidence type="ECO:0000256" key="10">
    <source>
        <dbReference type="ARBA" id="ARBA00023235"/>
    </source>
</evidence>
<evidence type="ECO:0000256" key="11">
    <source>
        <dbReference type="ARBA" id="ARBA00039995"/>
    </source>
</evidence>
<evidence type="ECO:0000256" key="12">
    <source>
        <dbReference type="ARBA" id="ARBA00041398"/>
    </source>
</evidence>
<evidence type="ECO:0000256" key="6">
    <source>
        <dbReference type="ARBA" id="ARBA00012728"/>
    </source>
</evidence>
<dbReference type="GO" id="GO:0046872">
    <property type="term" value="F:metal ion binding"/>
    <property type="evidence" value="ECO:0007669"/>
    <property type="project" value="UniProtKB-KW"/>
</dbReference>
<dbReference type="InterPro" id="IPR005845">
    <property type="entry name" value="A-D-PHexomutase_a/b/a-II"/>
</dbReference>
<dbReference type="InterPro" id="IPR005844">
    <property type="entry name" value="A-D-PHexomutase_a/b/a-I"/>
</dbReference>
<comment type="catalytic activity">
    <reaction evidence="1">
        <text>alpha-D-glucose 1-phosphate = alpha-D-glucose 6-phosphate</text>
        <dbReference type="Rhea" id="RHEA:23536"/>
        <dbReference type="ChEBI" id="CHEBI:58225"/>
        <dbReference type="ChEBI" id="CHEBI:58601"/>
        <dbReference type="EC" id="5.4.2.2"/>
    </reaction>
</comment>
<keyword evidence="9" id="KW-0460">Magnesium</keyword>
<comment type="pathway">
    <text evidence="3">Glycolipid metabolism; diglucosyl-diacylglycerol biosynthesis.</text>
</comment>
<dbReference type="GO" id="GO:0006166">
    <property type="term" value="P:purine ribonucleoside salvage"/>
    <property type="evidence" value="ECO:0007669"/>
    <property type="project" value="TreeGrafter"/>
</dbReference>
<dbReference type="InterPro" id="IPR016055">
    <property type="entry name" value="A-D-PHexomutase_a/b/a-I/II/III"/>
</dbReference>
<evidence type="ECO:0000256" key="13">
    <source>
        <dbReference type="ARBA" id="ARBA00041467"/>
    </source>
</evidence>
<dbReference type="InterPro" id="IPR005843">
    <property type="entry name" value="A-D-PHexomutase_C"/>
</dbReference>
<dbReference type="PANTHER" id="PTHR45745">
    <property type="entry name" value="PHOSPHOMANNOMUTASE 45A"/>
    <property type="match status" value="1"/>
</dbReference>
<gene>
    <name evidence="18" type="ORF">DHW61_01050</name>
</gene>
<sequence length="495" mass="56111">MIKFGTGGWRAIIGEEFTKDNVTLLAQGIALYIRNQIEEEKEKDGKEKAKKEYDELGLIVGYDRRFLSKRAAMWISEVLAANEITVYLIQDIAPTPLIMYTVDDLKLKYGIAVTASHNSYDYNGIKLFAGGGRDASLETTEQIEKIVNALTLKDIKEMEFEEGISLGKIKEIDPFNDYIDNILQDINVSKIKERRLKILLDPMYGVAKTCLQTVLITARCSIDVINDRHDPLFGGRLPSPSAGTLNKLRDMVVDRKYDLGIATDGDADRLGIIDEIGNFIHPNDILVLLYYYLLEYKGIKGGVVRNLATTHLLDRIAIDYGEVCYEVPVGFKHISQGMEEHGAIIGGESSGGLTINGRIRGKDGIYSASLIVELICVTNKRLSELLAEIHNKYGKMYMEERNYTFSQKKKEELYHLLFVEKKLPIYEQPIKKISYEDGMKIYFENDGWIIARFSGTEPVLRIYAEMESGLEVSKITDEMEKFLNLRRKDGSCEEL</sequence>
<comment type="similarity">
    <text evidence="5">Belongs to the phosphohexose mutase family.</text>
</comment>
<dbReference type="GO" id="GO:0004614">
    <property type="term" value="F:phosphoglucomutase activity"/>
    <property type="evidence" value="ECO:0007669"/>
    <property type="project" value="UniProtKB-EC"/>
</dbReference>
<dbReference type="SUPFAM" id="SSF53738">
    <property type="entry name" value="Phosphoglucomutase, first 3 domains"/>
    <property type="match status" value="2"/>
</dbReference>
<keyword evidence="7" id="KW-0597">Phosphoprotein</keyword>
<keyword evidence="8" id="KW-0479">Metal-binding</keyword>
<feature type="domain" description="Alpha-D-phosphohexomutase alpha/beta/alpha" evidence="16">
    <location>
        <begin position="177"/>
        <end position="276"/>
    </location>
</feature>
<evidence type="ECO:0000256" key="7">
    <source>
        <dbReference type="ARBA" id="ARBA00022553"/>
    </source>
</evidence>
<name>A0A3D2X3V9_9FIRM</name>
<comment type="caution">
    <text evidence="18">The sequence shown here is derived from an EMBL/GenBank/DDBJ whole genome shotgun (WGS) entry which is preliminary data.</text>
</comment>
<dbReference type="Pfam" id="PF02878">
    <property type="entry name" value="PGM_PMM_I"/>
    <property type="match status" value="1"/>
</dbReference>
<dbReference type="InterPro" id="IPR005846">
    <property type="entry name" value="A-D-PHexomutase_a/b/a-III"/>
</dbReference>
<dbReference type="EMBL" id="DPVV01000040">
    <property type="protein sequence ID" value="HCL01008.1"/>
    <property type="molecule type" value="Genomic_DNA"/>
</dbReference>
<evidence type="ECO:0000259" key="15">
    <source>
        <dbReference type="Pfam" id="PF02878"/>
    </source>
</evidence>
<evidence type="ECO:0000256" key="1">
    <source>
        <dbReference type="ARBA" id="ARBA00000443"/>
    </source>
</evidence>
<evidence type="ECO:0000256" key="2">
    <source>
        <dbReference type="ARBA" id="ARBA00001946"/>
    </source>
</evidence>
<dbReference type="Gene3D" id="3.40.120.10">
    <property type="entry name" value="Alpha-D-Glucose-1,6-Bisphosphate, subunit A, domain 3"/>
    <property type="match status" value="3"/>
</dbReference>
<dbReference type="InterPro" id="IPR005841">
    <property type="entry name" value="Alpha-D-phosphohexomutase_SF"/>
</dbReference>
<evidence type="ECO:0000256" key="4">
    <source>
        <dbReference type="ARBA" id="ARBA00005189"/>
    </source>
</evidence>
<evidence type="ECO:0000259" key="16">
    <source>
        <dbReference type="Pfam" id="PF02879"/>
    </source>
</evidence>
<comment type="cofactor">
    <cofactor evidence="2">
        <name>Mg(2+)</name>
        <dbReference type="ChEBI" id="CHEBI:18420"/>
    </cofactor>
</comment>
<evidence type="ECO:0000256" key="3">
    <source>
        <dbReference type="ARBA" id="ARBA00005164"/>
    </source>
</evidence>
<dbReference type="GO" id="GO:0008973">
    <property type="term" value="F:phosphopentomutase activity"/>
    <property type="evidence" value="ECO:0007669"/>
    <property type="project" value="TreeGrafter"/>
</dbReference>